<dbReference type="Proteomes" id="UP001180754">
    <property type="component" value="Unassembled WGS sequence"/>
</dbReference>
<dbReference type="EMBL" id="JAVRFD010000001">
    <property type="protein sequence ID" value="MDT0541980.1"/>
    <property type="molecule type" value="Genomic_DNA"/>
</dbReference>
<protein>
    <submittedName>
        <fullName evidence="3">Amidase domain-containing protein</fullName>
    </submittedName>
</protein>
<evidence type="ECO:0000313" key="4">
    <source>
        <dbReference type="Proteomes" id="UP001180754"/>
    </source>
</evidence>
<accession>A0ABU2X8U8</accession>
<feature type="signal peptide" evidence="1">
    <location>
        <begin position="1"/>
        <end position="29"/>
    </location>
</feature>
<evidence type="ECO:0000256" key="1">
    <source>
        <dbReference type="SAM" id="SignalP"/>
    </source>
</evidence>
<keyword evidence="4" id="KW-1185">Reference proteome</keyword>
<gene>
    <name evidence="3" type="ORF">RND15_04500</name>
</gene>
<dbReference type="RefSeq" id="WP_311722271.1">
    <property type="nucleotide sequence ID" value="NZ_JAVRFD010000001.1"/>
</dbReference>
<proteinExistence type="predicted"/>
<comment type="caution">
    <text evidence="3">The sequence shown here is derived from an EMBL/GenBank/DDBJ whole genome shotgun (WGS) entry which is preliminary data.</text>
</comment>
<keyword evidence="1" id="KW-0732">Signal</keyword>
<evidence type="ECO:0000313" key="3">
    <source>
        <dbReference type="EMBL" id="MDT0541980.1"/>
    </source>
</evidence>
<dbReference type="PANTHER" id="PTHR40032:SF1">
    <property type="entry name" value="EXPORTED PROTEIN"/>
    <property type="match status" value="1"/>
</dbReference>
<sequence length="379" mass="41406">MRSRTLSRCSVVAATVLSAALLPLSAAHAADASAPAAPQPNADSFGRIADAVLTDRTAALLDRPQLARTAQKAQGNVRLSPVLSRTENTTLASVRGTRARLAEFGEAYSDADTEVTVDSTRVEGQRATVRVTEATILTYRKIRGDEPPTTGFTAHHELTFTAQTDGTWQLEGVRRTDKGPRAVNEPVPAASSAPVRPTAIIDAPRAAITLPAPAKPKNLGSGTTYDYTAMATYAEKYWKNYNTAYRRFNSAGGDCTNYISQSLFAGGWKNDTTSTEDYDTWWYSTSGQSDSWIGVNEWSWFTQTAKRTTALANAYQMDLGDVLQVDFDKDGAKDHTMITSYRSTSGVPYLTYHDTDTYRRSLSSLISSYPNSAYYAYRT</sequence>
<evidence type="ECO:0000259" key="2">
    <source>
        <dbReference type="Pfam" id="PF12671"/>
    </source>
</evidence>
<feature type="chain" id="PRO_5046510922" evidence="1">
    <location>
        <begin position="30"/>
        <end position="379"/>
    </location>
</feature>
<name>A0ABU2X8U8_9ACTN</name>
<dbReference type="PANTHER" id="PTHR40032">
    <property type="entry name" value="EXPORTED PROTEIN-RELATED"/>
    <property type="match status" value="1"/>
</dbReference>
<dbReference type="InterPro" id="IPR024301">
    <property type="entry name" value="Amidase_6"/>
</dbReference>
<reference evidence="3" key="1">
    <citation type="submission" date="2024-05" db="EMBL/GenBank/DDBJ databases">
        <title>30 novel species of actinomycetes from the DSMZ collection.</title>
        <authorList>
            <person name="Nouioui I."/>
        </authorList>
    </citation>
    <scope>NUCLEOTIDE SEQUENCE</scope>
    <source>
        <strain evidence="3">DSM 41529</strain>
    </source>
</reference>
<dbReference type="Pfam" id="PF12671">
    <property type="entry name" value="Amidase_6"/>
    <property type="match status" value="1"/>
</dbReference>
<organism evidence="3 4">
    <name type="scientific">Streptomyces lonegramiae</name>
    <dbReference type="NCBI Taxonomy" id="3075524"/>
    <lineage>
        <taxon>Bacteria</taxon>
        <taxon>Bacillati</taxon>
        <taxon>Actinomycetota</taxon>
        <taxon>Actinomycetes</taxon>
        <taxon>Kitasatosporales</taxon>
        <taxon>Streptomycetaceae</taxon>
        <taxon>Streptomyces</taxon>
    </lineage>
</organism>
<feature type="domain" description="Putative amidase" evidence="2">
    <location>
        <begin position="225"/>
        <end position="376"/>
    </location>
</feature>